<accession>A0A9P1DDG0</accession>
<dbReference type="PANTHER" id="PTHR24348:SF22">
    <property type="entry name" value="NON-SPECIFIC SERINE_THREONINE PROTEIN KINASE"/>
    <property type="match status" value="1"/>
</dbReference>
<feature type="domain" description="Protein kinase" evidence="11">
    <location>
        <begin position="187"/>
        <end position="456"/>
    </location>
</feature>
<feature type="binding site" evidence="10">
    <location>
        <position position="214"/>
    </location>
    <ligand>
        <name>ATP</name>
        <dbReference type="ChEBI" id="CHEBI:30616"/>
    </ligand>
</feature>
<comment type="caution">
    <text evidence="12">The sequence shown here is derived from an EMBL/GenBank/DDBJ whole genome shotgun (WGS) entry which is preliminary data.</text>
</comment>
<dbReference type="SUPFAM" id="SSF56112">
    <property type="entry name" value="Protein kinase-like (PK-like)"/>
    <property type="match status" value="1"/>
</dbReference>
<evidence type="ECO:0000256" key="2">
    <source>
        <dbReference type="ARBA" id="ARBA00022490"/>
    </source>
</evidence>
<dbReference type="GO" id="GO:0000045">
    <property type="term" value="P:autophagosome assembly"/>
    <property type="evidence" value="ECO:0007669"/>
    <property type="project" value="TreeGrafter"/>
</dbReference>
<dbReference type="AlphaFoldDB" id="A0A9P1DDG0"/>
<dbReference type="GO" id="GO:0016020">
    <property type="term" value="C:membrane"/>
    <property type="evidence" value="ECO:0007669"/>
    <property type="project" value="TreeGrafter"/>
</dbReference>
<gene>
    <name evidence="12" type="ORF">C1SCF055_LOCUS33065</name>
</gene>
<dbReference type="InterPro" id="IPR000719">
    <property type="entry name" value="Prot_kinase_dom"/>
</dbReference>
<dbReference type="InterPro" id="IPR011009">
    <property type="entry name" value="Kinase-like_dom_sf"/>
</dbReference>
<dbReference type="PROSITE" id="PS00107">
    <property type="entry name" value="PROTEIN_KINASE_ATP"/>
    <property type="match status" value="1"/>
</dbReference>
<keyword evidence="4" id="KW-0808">Transferase</keyword>
<protein>
    <submittedName>
        <fullName evidence="13">Probable myosin light chain kinase DDB_G0282429</fullName>
    </submittedName>
</protein>
<dbReference type="GO" id="GO:0000407">
    <property type="term" value="C:phagophore assembly site"/>
    <property type="evidence" value="ECO:0007669"/>
    <property type="project" value="TreeGrafter"/>
</dbReference>
<dbReference type="PROSITE" id="PS50011">
    <property type="entry name" value="PROTEIN_KINASE_DOM"/>
    <property type="match status" value="1"/>
</dbReference>
<evidence type="ECO:0000313" key="12">
    <source>
        <dbReference type="EMBL" id="CAI4007515.1"/>
    </source>
</evidence>
<dbReference type="InterPro" id="IPR008271">
    <property type="entry name" value="Ser/Thr_kinase_AS"/>
</dbReference>
<keyword evidence="5 10" id="KW-0547">Nucleotide-binding</keyword>
<sequence length="812" mass="91433">MHLPATHGPESFVCFACAKPLDGYPLKEGVNFRCFFCDKKCHGVGYHVPDQETSTSCWSPEASRETLQKAQSSGSSANGTATSNGVPEAVNGFEMVEDQEDLLRCLGPWLELLQLGHYLEEAKEWCQEMGAAEMDEIRENWEDFAEHLGLSGDERESLAEACQPREMSPLLPAAKSRETFGPDTMPYVMQEKLGQGATASVYRCKRGDEEFAVKVIDLHRFCLHPAYDKLRHHIMREMSLLLMLSHRNIVKLIDFQEAEHTIFLVMELIRGGDLSEYLQRKPNGHMDDEEACHVFLQIVDGLMHIHSKNIVHRDLKPQNILLAEPETTNARNSRRLECPKSKPIEVKLSDFGHSKLVRDGYTYARSHVGTPQYLAPEVANSSRSYDERADLWSLGVVLYVMLTGHYPFRSSEDAAYRQGSFKFRGSGRAEELIAGLIKRRPEDRLSLEQCLRSAWVLGNSSQRATVCLLRPVSTTKECRIRLPLAPKNVSRFKQELDTFSLRHKLSAWLLILEVVVTFNTEVPEVQMEAAWSELWDICHKYCPELKRSNMFPGETGNGGCSPQKGDGANPMLQQEHEALNSIYGLDFEALSDWEWLVNVGHGTSLRVKLPLGYPGSEAPVVQVECPHGTAPNVQRALEDCWSAGSVCVFEMVECLRAAVESALVVGATKEGSEDESPVKVKPVPSPECDVQICHSETLADRKSLFQAHLAKVHNMKEVEWVRDQLLADKRVKGATHNVVAYRFRQRRPNLLIEESDDDGEAGAGKRLLELLINRNDNGVLVMVSRWRGTIHLGADRFRNYQKAAQQLLETQL</sequence>
<evidence type="ECO:0000256" key="7">
    <source>
        <dbReference type="ARBA" id="ARBA00022840"/>
    </source>
</evidence>
<dbReference type="Pfam" id="PF00069">
    <property type="entry name" value="Pkinase"/>
    <property type="match status" value="1"/>
</dbReference>
<dbReference type="GO" id="GO:0005829">
    <property type="term" value="C:cytosol"/>
    <property type="evidence" value="ECO:0007669"/>
    <property type="project" value="TreeGrafter"/>
</dbReference>
<dbReference type="InterPro" id="IPR045269">
    <property type="entry name" value="Atg1-like"/>
</dbReference>
<evidence type="ECO:0000256" key="8">
    <source>
        <dbReference type="ARBA" id="ARBA00022845"/>
    </source>
</evidence>
<name>A0A9P1DDG0_9DINO</name>
<dbReference type="SUPFAM" id="SSF54211">
    <property type="entry name" value="Ribosomal protein S5 domain 2-like"/>
    <property type="match status" value="1"/>
</dbReference>
<dbReference type="GO" id="GO:0005776">
    <property type="term" value="C:autophagosome"/>
    <property type="evidence" value="ECO:0007669"/>
    <property type="project" value="TreeGrafter"/>
</dbReference>
<dbReference type="SMART" id="SM00220">
    <property type="entry name" value="S_TKc"/>
    <property type="match status" value="1"/>
</dbReference>
<dbReference type="EMBL" id="CAMXCT020004068">
    <property type="protein sequence ID" value="CAL1160890.1"/>
    <property type="molecule type" value="Genomic_DNA"/>
</dbReference>
<keyword evidence="6 13" id="KW-0418">Kinase</keyword>
<dbReference type="Gene3D" id="3.30.230.30">
    <property type="entry name" value="Impact, N-terminal domain"/>
    <property type="match status" value="1"/>
</dbReference>
<evidence type="ECO:0000256" key="5">
    <source>
        <dbReference type="ARBA" id="ARBA00022741"/>
    </source>
</evidence>
<evidence type="ECO:0000313" key="13">
    <source>
        <dbReference type="EMBL" id="CAL4794827.1"/>
    </source>
</evidence>
<dbReference type="InterPro" id="IPR006575">
    <property type="entry name" value="RWD_dom"/>
</dbReference>
<evidence type="ECO:0000313" key="14">
    <source>
        <dbReference type="Proteomes" id="UP001152797"/>
    </source>
</evidence>
<evidence type="ECO:0000256" key="1">
    <source>
        <dbReference type="ARBA" id="ARBA00004496"/>
    </source>
</evidence>
<dbReference type="GO" id="GO:0006417">
    <property type="term" value="P:regulation of translation"/>
    <property type="evidence" value="ECO:0007669"/>
    <property type="project" value="UniProtKB-KW"/>
</dbReference>
<dbReference type="Pfam" id="PF01205">
    <property type="entry name" value="Impact_N"/>
    <property type="match status" value="1"/>
</dbReference>
<organism evidence="12">
    <name type="scientific">Cladocopium goreaui</name>
    <dbReference type="NCBI Taxonomy" id="2562237"/>
    <lineage>
        <taxon>Eukaryota</taxon>
        <taxon>Sar</taxon>
        <taxon>Alveolata</taxon>
        <taxon>Dinophyceae</taxon>
        <taxon>Suessiales</taxon>
        <taxon>Symbiodiniaceae</taxon>
        <taxon>Cladocopium</taxon>
    </lineage>
</organism>
<dbReference type="EMBL" id="CAMXCT010004068">
    <property type="protein sequence ID" value="CAI4007515.1"/>
    <property type="molecule type" value="Genomic_DNA"/>
</dbReference>
<keyword evidence="8" id="KW-0810">Translation regulation</keyword>
<evidence type="ECO:0000256" key="9">
    <source>
        <dbReference type="ARBA" id="ARBA00023016"/>
    </source>
</evidence>
<dbReference type="InterPro" id="IPR020568">
    <property type="entry name" value="Ribosomal_Su5_D2-typ_SF"/>
</dbReference>
<proteinExistence type="predicted"/>
<keyword evidence="14" id="KW-1185">Reference proteome</keyword>
<dbReference type="InterPro" id="IPR017441">
    <property type="entry name" value="Protein_kinase_ATP_BS"/>
</dbReference>
<evidence type="ECO:0000256" key="3">
    <source>
        <dbReference type="ARBA" id="ARBA00022491"/>
    </source>
</evidence>
<dbReference type="PANTHER" id="PTHR24348">
    <property type="entry name" value="SERINE/THREONINE-PROTEIN KINASE UNC-51-RELATED"/>
    <property type="match status" value="1"/>
</dbReference>
<dbReference type="Gene3D" id="3.10.110.10">
    <property type="entry name" value="Ubiquitin Conjugating Enzyme"/>
    <property type="match status" value="1"/>
</dbReference>
<evidence type="ECO:0000259" key="11">
    <source>
        <dbReference type="PROSITE" id="PS50011"/>
    </source>
</evidence>
<dbReference type="GO" id="GO:0005524">
    <property type="term" value="F:ATP binding"/>
    <property type="evidence" value="ECO:0007669"/>
    <property type="project" value="UniProtKB-UniRule"/>
</dbReference>
<evidence type="ECO:0000256" key="6">
    <source>
        <dbReference type="ARBA" id="ARBA00022777"/>
    </source>
</evidence>
<reference evidence="13 14" key="2">
    <citation type="submission" date="2024-05" db="EMBL/GenBank/DDBJ databases">
        <authorList>
            <person name="Chen Y."/>
            <person name="Shah S."/>
            <person name="Dougan E. K."/>
            <person name="Thang M."/>
            <person name="Chan C."/>
        </authorList>
    </citation>
    <scope>NUCLEOTIDE SEQUENCE [LARGE SCALE GENOMIC DNA]</scope>
</reference>
<dbReference type="OrthoDB" id="69641at2759"/>
<evidence type="ECO:0000256" key="4">
    <source>
        <dbReference type="ARBA" id="ARBA00022679"/>
    </source>
</evidence>
<evidence type="ECO:0000256" key="10">
    <source>
        <dbReference type="PROSITE-ProRule" id="PRU10141"/>
    </source>
</evidence>
<dbReference type="EMBL" id="CAMXCT030004068">
    <property type="protein sequence ID" value="CAL4794827.1"/>
    <property type="molecule type" value="Genomic_DNA"/>
</dbReference>
<dbReference type="SUPFAM" id="SSF54495">
    <property type="entry name" value="UBC-like"/>
    <property type="match status" value="1"/>
</dbReference>
<keyword evidence="9" id="KW-0346">Stress response</keyword>
<dbReference type="GO" id="GO:0004674">
    <property type="term" value="F:protein serine/threonine kinase activity"/>
    <property type="evidence" value="ECO:0007669"/>
    <property type="project" value="InterPro"/>
</dbReference>
<dbReference type="GO" id="GO:0010506">
    <property type="term" value="P:regulation of autophagy"/>
    <property type="evidence" value="ECO:0007669"/>
    <property type="project" value="InterPro"/>
</dbReference>
<keyword evidence="3" id="KW-0678">Repressor</keyword>
<keyword evidence="7 10" id="KW-0067">ATP-binding</keyword>
<keyword evidence="2" id="KW-0963">Cytoplasm</keyword>
<dbReference type="PROSITE" id="PS00108">
    <property type="entry name" value="PROTEIN_KINASE_ST"/>
    <property type="match status" value="1"/>
</dbReference>
<reference evidence="12" key="1">
    <citation type="submission" date="2022-10" db="EMBL/GenBank/DDBJ databases">
        <authorList>
            <person name="Chen Y."/>
            <person name="Dougan E. K."/>
            <person name="Chan C."/>
            <person name="Rhodes N."/>
            <person name="Thang M."/>
        </authorList>
    </citation>
    <scope>NUCLEOTIDE SEQUENCE</scope>
</reference>
<dbReference type="InterPro" id="IPR036956">
    <property type="entry name" value="Impact_N_sf"/>
</dbReference>
<dbReference type="Gene3D" id="1.10.510.10">
    <property type="entry name" value="Transferase(Phosphotransferase) domain 1"/>
    <property type="match status" value="1"/>
</dbReference>
<dbReference type="InterPro" id="IPR001498">
    <property type="entry name" value="Impact_N"/>
</dbReference>
<comment type="subcellular location">
    <subcellularLocation>
        <location evidence="1">Cytoplasm</location>
    </subcellularLocation>
</comment>
<dbReference type="Proteomes" id="UP001152797">
    <property type="component" value="Unassembled WGS sequence"/>
</dbReference>
<dbReference type="InterPro" id="IPR016135">
    <property type="entry name" value="UBQ-conjugating_enzyme/RWD"/>
</dbReference>
<dbReference type="Pfam" id="PF05773">
    <property type="entry name" value="RWD"/>
    <property type="match status" value="1"/>
</dbReference>